<dbReference type="PANTHER" id="PTHR37984:SF5">
    <property type="entry name" value="PROTEIN NYNRIN-LIKE"/>
    <property type="match status" value="1"/>
</dbReference>
<dbReference type="GO" id="GO:0003964">
    <property type="term" value="F:RNA-directed DNA polymerase activity"/>
    <property type="evidence" value="ECO:0007669"/>
    <property type="project" value="UniProtKB-EC"/>
</dbReference>
<keyword evidence="5" id="KW-1185">Reference proteome</keyword>
<evidence type="ECO:0000313" key="4">
    <source>
        <dbReference type="EMBL" id="TRY81098.1"/>
    </source>
</evidence>
<evidence type="ECO:0000256" key="2">
    <source>
        <dbReference type="SAM" id="MobiDB-lite"/>
    </source>
</evidence>
<proteinExistence type="predicted"/>
<dbReference type="EMBL" id="VCGU01000001">
    <property type="protein sequence ID" value="TRY81098.1"/>
    <property type="molecule type" value="Genomic_DNA"/>
</dbReference>
<dbReference type="InterPro" id="IPR050951">
    <property type="entry name" value="Retrovirus_Pol_polyprotein"/>
</dbReference>
<feature type="region of interest" description="Disordered" evidence="2">
    <location>
        <begin position="396"/>
        <end position="420"/>
    </location>
</feature>
<accession>A0A553PTT6</accession>
<feature type="region of interest" description="Disordered" evidence="2">
    <location>
        <begin position="646"/>
        <end position="685"/>
    </location>
</feature>
<protein>
    <recommendedName>
        <fullName evidence="1">RNA-directed DNA polymerase</fullName>
        <ecNumber evidence="1">2.7.7.49</ecNumber>
    </recommendedName>
</protein>
<dbReference type="EC" id="2.7.7.49" evidence="1"/>
<dbReference type="Gene3D" id="1.10.340.70">
    <property type="match status" value="1"/>
</dbReference>
<evidence type="ECO:0000313" key="5">
    <source>
        <dbReference type="Proteomes" id="UP000318571"/>
    </source>
</evidence>
<feature type="compositionally biased region" description="Pro residues" evidence="2">
    <location>
        <begin position="651"/>
        <end position="663"/>
    </location>
</feature>
<evidence type="ECO:0000256" key="1">
    <source>
        <dbReference type="ARBA" id="ARBA00012493"/>
    </source>
</evidence>
<dbReference type="AlphaFoldDB" id="A0A553PTT6"/>
<comment type="caution">
    <text evidence="4">The sequence shown here is derived from an EMBL/GenBank/DDBJ whole genome shotgun (WGS) entry which is preliminary data.</text>
</comment>
<feature type="compositionally biased region" description="Low complexity" evidence="2">
    <location>
        <begin position="318"/>
        <end position="335"/>
    </location>
</feature>
<organism evidence="4 5">
    <name type="scientific">Tigriopus californicus</name>
    <name type="common">Marine copepod</name>
    <dbReference type="NCBI Taxonomy" id="6832"/>
    <lineage>
        <taxon>Eukaryota</taxon>
        <taxon>Metazoa</taxon>
        <taxon>Ecdysozoa</taxon>
        <taxon>Arthropoda</taxon>
        <taxon>Crustacea</taxon>
        <taxon>Multicrustacea</taxon>
        <taxon>Hexanauplia</taxon>
        <taxon>Copepoda</taxon>
        <taxon>Harpacticoida</taxon>
        <taxon>Harpacticidae</taxon>
        <taxon>Tigriopus</taxon>
    </lineage>
</organism>
<dbReference type="STRING" id="6832.A0A553PTT6"/>
<gene>
    <name evidence="4" type="ORF">TCAL_14528</name>
</gene>
<reference evidence="4 5" key="1">
    <citation type="journal article" date="2018" name="Nat. Ecol. Evol.">
        <title>Genomic signatures of mitonuclear coevolution across populations of Tigriopus californicus.</title>
        <authorList>
            <person name="Barreto F.S."/>
            <person name="Watson E.T."/>
            <person name="Lima T.G."/>
            <person name="Willett C.S."/>
            <person name="Edmands S."/>
            <person name="Li W."/>
            <person name="Burton R.S."/>
        </authorList>
    </citation>
    <scope>NUCLEOTIDE SEQUENCE [LARGE SCALE GENOMIC DNA]</scope>
    <source>
        <strain evidence="4 5">San Diego</strain>
    </source>
</reference>
<feature type="domain" description="Integrase zinc-binding" evidence="3">
    <location>
        <begin position="507"/>
        <end position="559"/>
    </location>
</feature>
<evidence type="ECO:0000259" key="3">
    <source>
        <dbReference type="Pfam" id="PF17921"/>
    </source>
</evidence>
<dbReference type="Pfam" id="PF17921">
    <property type="entry name" value="Integrase_H2C2"/>
    <property type="match status" value="1"/>
</dbReference>
<dbReference type="FunFam" id="1.10.340.70:FF:000001">
    <property type="entry name" value="Retrovirus-related Pol polyprotein from transposon gypsy-like Protein"/>
    <property type="match status" value="1"/>
</dbReference>
<name>A0A553PTT6_TIGCA</name>
<sequence length="685" mass="74768">MKEEALNAGFNFWIVIKGINTFLAGVFQPTRFSDAIQQCFLMGGILPMERTDEFIEAMSNLSNDSVTPRFTSLVRELTETNGIRHLVWSMGLKEWGEDENATNHPIFGDWPTSNFDSYLFLIDPTNHKYMPSSVNHYADFHFCQYNQSQETLSAARARPPSARALSASVTDLTSALTKIRDLEGRMEDCYLELLDVAIQADMETDTLEAEQSSAARECVAAREATLDAVSELEAAMEQHSLDVATRHAALSAPSLLQHPSARSMTDPVASSSKVKLPASLQPATLSCKATPALFAAWRQDFRVYFKSNQYNTCPLETQQNKSAGKGSSGNNSSSQTPCANCGRVHAPDACNATNHTCRFCGVVGHFHTSPSHNVVCPAAKAYSAQAKGTTTAAAHQATTRRQVPAARQVKGYSGYSSSDSDEDARIASISLNPIPSGATVGVQTEDDLLLDDLRSASLAYADYVTTKREVTAGQDPSTPFGRQLVSVWPRVSADGALLLVDGHRIVPPTSHCRQVLELLHEGHPGVSKALANASQTFFWPGLRNEITQFIHNCEACQALRSSSPPAPETPVLAASPMEQLAHRRKHGDRRLLPMPPVNSRVRIQDPDTKRWDDKGAVLSHRGSSALIQFDNGRRALLNKKFLRQMPTIPALDPPPPPPAPSPASPLDAPQRCSARVPKPRERLDL</sequence>
<dbReference type="InterPro" id="IPR041588">
    <property type="entry name" value="Integrase_H2C2"/>
</dbReference>
<feature type="region of interest" description="Disordered" evidence="2">
    <location>
        <begin position="316"/>
        <end position="338"/>
    </location>
</feature>
<dbReference type="Proteomes" id="UP000318571">
    <property type="component" value="Chromosome 12"/>
</dbReference>
<dbReference type="PANTHER" id="PTHR37984">
    <property type="entry name" value="PROTEIN CBG26694"/>
    <property type="match status" value="1"/>
</dbReference>